<accession>A0A481YMP9</accession>
<name>A0A481YMP9_9VIRU</name>
<protein>
    <submittedName>
        <fullName evidence="2">Uncharacterized protein</fullName>
    </submittedName>
</protein>
<keyword evidence="1" id="KW-1133">Transmembrane helix</keyword>
<sequence length="154" mass="17100">MAKIATSALIITIVIFVIMIVGLLAFLLVYMKRSEKAAEAIGTQNPFCARVVCSDKKDPRQVPLTDDPQKGTYLTLNYCINNAPSINFQKALEKCGSDASSPEHTFFHSDDRIKTISDWYSKTYSVRCGYGWDKSSSDTTDTITPLINTCLNNT</sequence>
<reference evidence="2" key="1">
    <citation type="journal article" date="2019" name="MBio">
        <title>Virus Genomes from Deep Sea Sediments Expand the Ocean Megavirome and Support Independent Origins of Viral Gigantism.</title>
        <authorList>
            <person name="Backstrom D."/>
            <person name="Yutin N."/>
            <person name="Jorgensen S.L."/>
            <person name="Dharamshi J."/>
            <person name="Homa F."/>
            <person name="Zaremba-Niedwiedzka K."/>
            <person name="Spang A."/>
            <person name="Wolf Y.I."/>
            <person name="Koonin E.V."/>
            <person name="Ettema T.J."/>
        </authorList>
    </citation>
    <scope>NUCLEOTIDE SEQUENCE</scope>
</reference>
<organism evidence="2">
    <name type="scientific">Pithovirus LCDPAC01</name>
    <dbReference type="NCBI Taxonomy" id="2506600"/>
    <lineage>
        <taxon>Viruses</taxon>
        <taxon>Pithoviruses</taxon>
    </lineage>
</organism>
<dbReference type="EMBL" id="MK500281">
    <property type="protein sequence ID" value="QBK84608.1"/>
    <property type="molecule type" value="Genomic_DNA"/>
</dbReference>
<evidence type="ECO:0000313" key="2">
    <source>
        <dbReference type="EMBL" id="QBK84608.1"/>
    </source>
</evidence>
<keyword evidence="1" id="KW-0472">Membrane</keyword>
<proteinExistence type="predicted"/>
<evidence type="ECO:0000256" key="1">
    <source>
        <dbReference type="SAM" id="Phobius"/>
    </source>
</evidence>
<feature type="transmembrane region" description="Helical" evidence="1">
    <location>
        <begin position="6"/>
        <end position="30"/>
    </location>
</feature>
<keyword evidence="1" id="KW-0812">Transmembrane</keyword>
<gene>
    <name evidence="2" type="ORF">LCDPAC01_00890</name>
</gene>